<name>A0A7W1WUL6_9BACL</name>
<dbReference type="RefSeq" id="WP_181754618.1">
    <property type="nucleotide sequence ID" value="NZ_JACEIQ010000029.1"/>
</dbReference>
<dbReference type="InterPro" id="IPR003615">
    <property type="entry name" value="HNH_nuc"/>
</dbReference>
<gene>
    <name evidence="2" type="ORF">H1191_18780</name>
</gene>
<keyword evidence="2" id="KW-0378">Hydrolase</keyword>
<proteinExistence type="predicted"/>
<dbReference type="InterPro" id="IPR016177">
    <property type="entry name" value="DNA-bd_dom_sf"/>
</dbReference>
<dbReference type="AlphaFoldDB" id="A0A7W1WUL6"/>
<reference evidence="2 3" key="1">
    <citation type="submission" date="2020-07" db="EMBL/GenBank/DDBJ databases">
        <authorList>
            <person name="Feng H."/>
        </authorList>
    </citation>
    <scope>NUCLEOTIDE SEQUENCE [LARGE SCALE GENOMIC DNA]</scope>
    <source>
        <strain evidence="3">s-10</strain>
    </source>
</reference>
<dbReference type="GO" id="GO:0004519">
    <property type="term" value="F:endonuclease activity"/>
    <property type="evidence" value="ECO:0007669"/>
    <property type="project" value="UniProtKB-KW"/>
</dbReference>
<evidence type="ECO:0000313" key="2">
    <source>
        <dbReference type="EMBL" id="MBA4496312.1"/>
    </source>
</evidence>
<dbReference type="Gene3D" id="3.90.75.20">
    <property type="match status" value="1"/>
</dbReference>
<accession>A0A7W1WUL6</accession>
<organism evidence="2 3">
    <name type="scientific">Paenactinomyces guangxiensis</name>
    <dbReference type="NCBI Taxonomy" id="1490290"/>
    <lineage>
        <taxon>Bacteria</taxon>
        <taxon>Bacillati</taxon>
        <taxon>Bacillota</taxon>
        <taxon>Bacilli</taxon>
        <taxon>Bacillales</taxon>
        <taxon>Thermoactinomycetaceae</taxon>
        <taxon>Paenactinomyces</taxon>
    </lineage>
</organism>
<dbReference type="SUPFAM" id="SSF54060">
    <property type="entry name" value="His-Me finger endonucleases"/>
    <property type="match status" value="1"/>
</dbReference>
<feature type="domain" description="HNH nuclease" evidence="1">
    <location>
        <begin position="72"/>
        <end position="103"/>
    </location>
</feature>
<dbReference type="SUPFAM" id="SSF54171">
    <property type="entry name" value="DNA-binding domain"/>
    <property type="match status" value="1"/>
</dbReference>
<sequence length="168" mass="19891">MKNRYIIADKILKVYAHRKGEEFEFLFDTADLDLLLNLKNTLRVNQDGYLVHQFQKDGRNHTQFIHRILMGEPDGLLVDHRNGNRQDNRRCNLRVATHQENQRNRRGSHAASGYRNVYYMKSRDKYQVRLKINGKMKNFGYYKDVEEANKVAYEARAKYFGEFSGNIA</sequence>
<keyword evidence="2" id="KW-0540">Nuclease</keyword>
<keyword evidence="3" id="KW-1185">Reference proteome</keyword>
<evidence type="ECO:0000259" key="1">
    <source>
        <dbReference type="Pfam" id="PF13392"/>
    </source>
</evidence>
<comment type="caution">
    <text evidence="2">The sequence shown here is derived from an EMBL/GenBank/DDBJ whole genome shotgun (WGS) entry which is preliminary data.</text>
</comment>
<dbReference type="Pfam" id="PF13392">
    <property type="entry name" value="HNH_3"/>
    <property type="match status" value="1"/>
</dbReference>
<keyword evidence="2" id="KW-0255">Endonuclease</keyword>
<dbReference type="GO" id="GO:0003677">
    <property type="term" value="F:DNA binding"/>
    <property type="evidence" value="ECO:0007669"/>
    <property type="project" value="InterPro"/>
</dbReference>
<evidence type="ECO:0000313" key="3">
    <source>
        <dbReference type="Proteomes" id="UP000535491"/>
    </source>
</evidence>
<dbReference type="Proteomes" id="UP000535491">
    <property type="component" value="Unassembled WGS sequence"/>
</dbReference>
<dbReference type="InterPro" id="IPR044925">
    <property type="entry name" value="His-Me_finger_sf"/>
</dbReference>
<protein>
    <submittedName>
        <fullName evidence="2">HNH endonuclease</fullName>
    </submittedName>
</protein>
<dbReference type="EMBL" id="JACEIQ010000029">
    <property type="protein sequence ID" value="MBA4496312.1"/>
    <property type="molecule type" value="Genomic_DNA"/>
</dbReference>